<comment type="caution">
    <text evidence="1">The sequence shown here is derived from an EMBL/GenBank/DDBJ whole genome shotgun (WGS) entry which is preliminary data.</text>
</comment>
<evidence type="ECO:0000313" key="1">
    <source>
        <dbReference type="EMBL" id="PRP74524.1"/>
    </source>
</evidence>
<proteinExistence type="predicted"/>
<name>A0A2P6MS51_9EUKA</name>
<dbReference type="AlphaFoldDB" id="A0A2P6MS51"/>
<evidence type="ECO:0000313" key="2">
    <source>
        <dbReference type="Proteomes" id="UP000241769"/>
    </source>
</evidence>
<protein>
    <submittedName>
        <fullName evidence="1">Uncharacterized protein</fullName>
    </submittedName>
</protein>
<dbReference type="InParanoid" id="A0A2P6MS51"/>
<accession>A0A2P6MS51</accession>
<sequence>MAEDWGTFQQNAYKNSSARPTNQNGIQDIGLQIFTLTEIQNRINLEWICHLMRINSRKTAEPLLVNFEIEGQIDSLDGCIEWLHDKGLWGQEYSFFSTQKKCKGEAKKEVEKYYWLLSNQDEASKLFNGNDQDISGYTWPKFAAVIHHSVRLGKDLKSSCPMATLKSRLCIDPNGSRIIYSLQDHCWMKYTSLTSVIILLLTLMNLSLLDSVLAVGEEKAGGEEAAGEEEGRWPQLTQLLFIASDDWGVLSHLSTHTNGTAELQDLFTVYGRSHSSN</sequence>
<organism evidence="1 2">
    <name type="scientific">Planoprotostelium fungivorum</name>
    <dbReference type="NCBI Taxonomy" id="1890364"/>
    <lineage>
        <taxon>Eukaryota</taxon>
        <taxon>Amoebozoa</taxon>
        <taxon>Evosea</taxon>
        <taxon>Variosea</taxon>
        <taxon>Cavosteliida</taxon>
        <taxon>Cavosteliaceae</taxon>
        <taxon>Planoprotostelium</taxon>
    </lineage>
</organism>
<gene>
    <name evidence="1" type="ORF">PROFUN_12538</name>
</gene>
<dbReference type="EMBL" id="MDYQ01000460">
    <property type="protein sequence ID" value="PRP74524.1"/>
    <property type="molecule type" value="Genomic_DNA"/>
</dbReference>
<dbReference type="Proteomes" id="UP000241769">
    <property type="component" value="Unassembled WGS sequence"/>
</dbReference>
<keyword evidence="2" id="KW-1185">Reference proteome</keyword>
<reference evidence="1 2" key="1">
    <citation type="journal article" date="2018" name="Genome Biol. Evol.">
        <title>Multiple Roots of Fruiting Body Formation in Amoebozoa.</title>
        <authorList>
            <person name="Hillmann F."/>
            <person name="Forbes G."/>
            <person name="Novohradska S."/>
            <person name="Ferling I."/>
            <person name="Riege K."/>
            <person name="Groth M."/>
            <person name="Westermann M."/>
            <person name="Marz M."/>
            <person name="Spaller T."/>
            <person name="Winckler T."/>
            <person name="Schaap P."/>
            <person name="Glockner G."/>
        </authorList>
    </citation>
    <scope>NUCLEOTIDE SEQUENCE [LARGE SCALE GENOMIC DNA]</scope>
    <source>
        <strain evidence="1 2">Jena</strain>
    </source>
</reference>